<dbReference type="Proteomes" id="UP001253848">
    <property type="component" value="Unassembled WGS sequence"/>
</dbReference>
<keyword evidence="4" id="KW-0560">Oxidoreductase</keyword>
<comment type="catalytic activity">
    <reaction evidence="6">
        <text>UDP-alpha-D-glucose + 2 NAD(+) + H2O = UDP-alpha-D-glucuronate + 2 NADH + 3 H(+)</text>
        <dbReference type="Rhea" id="RHEA:23596"/>
        <dbReference type="ChEBI" id="CHEBI:15377"/>
        <dbReference type="ChEBI" id="CHEBI:15378"/>
        <dbReference type="ChEBI" id="CHEBI:57540"/>
        <dbReference type="ChEBI" id="CHEBI:57945"/>
        <dbReference type="ChEBI" id="CHEBI:58052"/>
        <dbReference type="ChEBI" id="CHEBI:58885"/>
        <dbReference type="EC" id="1.1.1.22"/>
    </reaction>
</comment>
<dbReference type="InterPro" id="IPR008927">
    <property type="entry name" value="6-PGluconate_DH-like_C_sf"/>
</dbReference>
<evidence type="ECO:0000259" key="8">
    <source>
        <dbReference type="SMART" id="SM00984"/>
    </source>
</evidence>
<dbReference type="InterPro" id="IPR001732">
    <property type="entry name" value="UDP-Glc/GDP-Man_DH_N"/>
</dbReference>
<dbReference type="PIRSF" id="PIRSF500133">
    <property type="entry name" value="UDPglc_DH_euk"/>
    <property type="match status" value="1"/>
</dbReference>
<name>A0ABU3DSI2_9FLAO</name>
<dbReference type="Gene3D" id="1.20.5.100">
    <property type="entry name" value="Cytochrome c1, transmembrane anchor, C-terminal"/>
    <property type="match status" value="1"/>
</dbReference>
<dbReference type="NCBIfam" id="TIGR03026">
    <property type="entry name" value="NDP-sugDHase"/>
    <property type="match status" value="1"/>
</dbReference>
<dbReference type="InterPro" id="IPR014027">
    <property type="entry name" value="UDP-Glc/GDP-Man_DH_C"/>
</dbReference>
<organism evidence="9 10">
    <name type="scientific">Autumnicola psychrophila</name>
    <dbReference type="NCBI Taxonomy" id="3075592"/>
    <lineage>
        <taxon>Bacteria</taxon>
        <taxon>Pseudomonadati</taxon>
        <taxon>Bacteroidota</taxon>
        <taxon>Flavobacteriia</taxon>
        <taxon>Flavobacteriales</taxon>
        <taxon>Flavobacteriaceae</taxon>
        <taxon>Autumnicola</taxon>
    </lineage>
</organism>
<keyword evidence="10" id="KW-1185">Reference proteome</keyword>
<dbReference type="InterPro" id="IPR014026">
    <property type="entry name" value="UDP-Glc/GDP-Man_DH_dimer"/>
</dbReference>
<comment type="caution">
    <text evidence="9">The sequence shown here is derived from an EMBL/GenBank/DDBJ whole genome shotgun (WGS) entry which is preliminary data.</text>
</comment>
<keyword evidence="5" id="KW-0520">NAD</keyword>
<dbReference type="Gene3D" id="3.40.50.720">
    <property type="entry name" value="NAD(P)-binding Rossmann-like Domain"/>
    <property type="match status" value="2"/>
</dbReference>
<dbReference type="RefSeq" id="WP_311499917.1">
    <property type="nucleotide sequence ID" value="NZ_JAVRHN010000006.1"/>
</dbReference>
<dbReference type="InterPro" id="IPR036291">
    <property type="entry name" value="NAD(P)-bd_dom_sf"/>
</dbReference>
<feature type="domain" description="UDP-glucose/GDP-mannose dehydrogenase C-terminal" evidence="8">
    <location>
        <begin position="334"/>
        <end position="449"/>
    </location>
</feature>
<dbReference type="InterPro" id="IPR028356">
    <property type="entry name" value="UDPglc_DH_euk"/>
</dbReference>
<dbReference type="PANTHER" id="PTHR11374">
    <property type="entry name" value="UDP-GLUCOSE DEHYDROGENASE/UDP-MANNAC DEHYDROGENASE"/>
    <property type="match status" value="1"/>
</dbReference>
<dbReference type="EC" id="1.1.1.22" evidence="3"/>
<comment type="similarity">
    <text evidence="2 7">Belongs to the UDP-glucose/GDP-mannose dehydrogenase family.</text>
</comment>
<dbReference type="InterPro" id="IPR017476">
    <property type="entry name" value="UDP-Glc/GDP-Man"/>
</dbReference>
<dbReference type="SUPFAM" id="SSF51735">
    <property type="entry name" value="NAD(P)-binding Rossmann-fold domains"/>
    <property type="match status" value="1"/>
</dbReference>
<dbReference type="EMBL" id="JAVRHN010000006">
    <property type="protein sequence ID" value="MDT0686593.1"/>
    <property type="molecule type" value="Genomic_DNA"/>
</dbReference>
<evidence type="ECO:0000256" key="3">
    <source>
        <dbReference type="ARBA" id="ARBA00012954"/>
    </source>
</evidence>
<comment type="pathway">
    <text evidence="1">Nucleotide-sugar biosynthesis; UDP-alpha-D-glucuronate biosynthesis; UDP-alpha-D-glucuronate from UDP-alpha-D-glucose: step 1/1.</text>
</comment>
<gene>
    <name evidence="9" type="ORF">RM541_09450</name>
</gene>
<evidence type="ECO:0000313" key="9">
    <source>
        <dbReference type="EMBL" id="MDT0686593.1"/>
    </source>
</evidence>
<evidence type="ECO:0000256" key="5">
    <source>
        <dbReference type="ARBA" id="ARBA00023027"/>
    </source>
</evidence>
<accession>A0ABU3DSI2</accession>
<dbReference type="SUPFAM" id="SSF52413">
    <property type="entry name" value="UDP-glucose/GDP-mannose dehydrogenase C-terminal domain"/>
    <property type="match status" value="1"/>
</dbReference>
<protein>
    <recommendedName>
        <fullName evidence="3">UDP-glucose 6-dehydrogenase</fullName>
        <ecNumber evidence="3">1.1.1.22</ecNumber>
    </recommendedName>
</protein>
<dbReference type="InterPro" id="IPR036220">
    <property type="entry name" value="UDP-Glc/GDP-Man_DH_C_sf"/>
</dbReference>
<evidence type="ECO:0000256" key="1">
    <source>
        <dbReference type="ARBA" id="ARBA00004701"/>
    </source>
</evidence>
<evidence type="ECO:0000256" key="7">
    <source>
        <dbReference type="PIRNR" id="PIRNR000124"/>
    </source>
</evidence>
<dbReference type="SUPFAM" id="SSF48179">
    <property type="entry name" value="6-phosphogluconate dehydrogenase C-terminal domain-like"/>
    <property type="match status" value="1"/>
</dbReference>
<sequence length="464" mass="51628">MKIKNICCIGAGYVGGPTMAVIAQKCPNLDVTVVDINEKRIAAWNDPDVENIPIYEPGLSEIVKEARGRNLFFSTDVDTAIDKADMIFISVNTPTKTYGIGKGMAADLKWIELCARQIAEVAKNDKIIVEKSTLPVRTAAALKDILDNTGNGVKFQILSNPEFLAEGTAVEDLEKPDRVLIGGDIDTPEGKEAMEALVSIYASWVPKENILTTNVWSSELSKLTANAFLAQRVSSINAMSELCEKTGADVNEVAKAVGMDSRVGPKFLKASVGFGGSCFQKDILNLVYIAKTFGLNEVADYWEQVIIMNDHQKRRFAANIVKTLYNTVSGKKIAILGWAFKKDTNDTRESAAIYVTDYLLNEQAEILVYDPKVKPEQVYADLEYLCTHSNEEIRERVKVVTSAEEACKDAHAIAVLTEWDEFKELDWKEVYENMLKPAFLFDGRRLLNRKVMENIGFEFYTIGN</sequence>
<evidence type="ECO:0000256" key="4">
    <source>
        <dbReference type="ARBA" id="ARBA00023002"/>
    </source>
</evidence>
<dbReference type="PANTHER" id="PTHR11374:SF3">
    <property type="entry name" value="UDP-GLUCOSE 6-DEHYDROGENASE"/>
    <property type="match status" value="1"/>
</dbReference>
<evidence type="ECO:0000256" key="6">
    <source>
        <dbReference type="ARBA" id="ARBA00047473"/>
    </source>
</evidence>
<reference evidence="9 10" key="1">
    <citation type="submission" date="2023-09" db="EMBL/GenBank/DDBJ databases">
        <authorList>
            <person name="Rey-Velasco X."/>
        </authorList>
    </citation>
    <scope>NUCLEOTIDE SEQUENCE [LARGE SCALE GENOMIC DNA]</scope>
    <source>
        <strain evidence="9 10">F225</strain>
    </source>
</reference>
<dbReference type="PIRSF" id="PIRSF000124">
    <property type="entry name" value="UDPglc_GDPman_dh"/>
    <property type="match status" value="1"/>
</dbReference>
<proteinExistence type="inferred from homology"/>
<evidence type="ECO:0000313" key="10">
    <source>
        <dbReference type="Proteomes" id="UP001253848"/>
    </source>
</evidence>
<dbReference type="SMART" id="SM00984">
    <property type="entry name" value="UDPG_MGDP_dh_C"/>
    <property type="match status" value="1"/>
</dbReference>
<dbReference type="Pfam" id="PF03720">
    <property type="entry name" value="UDPG_MGDP_dh_C"/>
    <property type="match status" value="1"/>
</dbReference>
<evidence type="ECO:0000256" key="2">
    <source>
        <dbReference type="ARBA" id="ARBA00006601"/>
    </source>
</evidence>
<dbReference type="Pfam" id="PF00984">
    <property type="entry name" value="UDPG_MGDP_dh"/>
    <property type="match status" value="1"/>
</dbReference>
<dbReference type="Pfam" id="PF03721">
    <property type="entry name" value="UDPG_MGDP_dh_N"/>
    <property type="match status" value="1"/>
</dbReference>